<accession>A0ACA9M8B7</accession>
<organism evidence="1 2">
    <name type="scientific">Acaulospora colombiana</name>
    <dbReference type="NCBI Taxonomy" id="27376"/>
    <lineage>
        <taxon>Eukaryota</taxon>
        <taxon>Fungi</taxon>
        <taxon>Fungi incertae sedis</taxon>
        <taxon>Mucoromycota</taxon>
        <taxon>Glomeromycotina</taxon>
        <taxon>Glomeromycetes</taxon>
        <taxon>Diversisporales</taxon>
        <taxon>Acaulosporaceae</taxon>
        <taxon>Acaulospora</taxon>
    </lineage>
</organism>
<evidence type="ECO:0000313" key="2">
    <source>
        <dbReference type="Proteomes" id="UP000789525"/>
    </source>
</evidence>
<keyword evidence="2" id="KW-1185">Reference proteome</keyword>
<dbReference type="Proteomes" id="UP000789525">
    <property type="component" value="Unassembled WGS sequence"/>
</dbReference>
<gene>
    <name evidence="1" type="ORF">ACOLOM_LOCUS5744</name>
</gene>
<evidence type="ECO:0000313" key="1">
    <source>
        <dbReference type="EMBL" id="CAG8574898.1"/>
    </source>
</evidence>
<reference evidence="1" key="1">
    <citation type="submission" date="2021-06" db="EMBL/GenBank/DDBJ databases">
        <authorList>
            <person name="Kallberg Y."/>
            <person name="Tangrot J."/>
            <person name="Rosling A."/>
        </authorList>
    </citation>
    <scope>NUCLEOTIDE SEQUENCE</scope>
    <source>
        <strain evidence="1">CL356</strain>
    </source>
</reference>
<proteinExistence type="predicted"/>
<protein>
    <submittedName>
        <fullName evidence="1">2272_t:CDS:1</fullName>
    </submittedName>
</protein>
<name>A0ACA9M8B7_9GLOM</name>
<comment type="caution">
    <text evidence="1">The sequence shown here is derived from an EMBL/GenBank/DDBJ whole genome shotgun (WGS) entry which is preliminary data.</text>
</comment>
<sequence length="411" mass="46936">MENGSDYCYDSEADENNEEYAYRDFIPGSSKIGTHYRHDTFTFLQDLSKILPSGIRIEALECFTWWEPEIFEELSKVFSSIGFMEIHCKSEDNIGLATLINNVDVISQLTIYQTRWAIPHITSALKKKMRNVAEFHVIGGGSIPLSILSEGKNLKAFGMWQEADELQDFYIKNPYAKGFRGNIYDFHYLRAIDDADSPYVEINEETLLPLTNSAYFKDLTNLTLDITFTICYQEMSEIIKNTNGNLTSLGIVWWSMESDPDNAQSFFHTIANSCPNLIRLELTILASNIEHLQIILSSCQQLKSLEFRGWTNLDISQSIQKIGKNLPKGLERLVFDKDFICISSALKNFLKHCHEKNIAGLTLLFRNGVSWLTEHIDIMNAYIELGVLHPNTHLSWDCVYNEDGTKSISEG</sequence>
<dbReference type="EMBL" id="CAJVPT010010940">
    <property type="protein sequence ID" value="CAG8574898.1"/>
    <property type="molecule type" value="Genomic_DNA"/>
</dbReference>